<evidence type="ECO:0000256" key="1">
    <source>
        <dbReference type="SAM" id="MobiDB-lite"/>
    </source>
</evidence>
<dbReference type="EMBL" id="CP023695">
    <property type="protein sequence ID" value="QEV19494.1"/>
    <property type="molecule type" value="Genomic_DNA"/>
</dbReference>
<organism evidence="3 4">
    <name type="scientific">Streptomyces alboniger</name>
    <dbReference type="NCBI Taxonomy" id="132473"/>
    <lineage>
        <taxon>Bacteria</taxon>
        <taxon>Bacillati</taxon>
        <taxon>Actinomycetota</taxon>
        <taxon>Actinomycetes</taxon>
        <taxon>Kitasatosporales</taxon>
        <taxon>Streptomycetaceae</taxon>
        <taxon>Streptomyces</taxon>
        <taxon>Streptomyces aurantiacus group</taxon>
    </lineage>
</organism>
<evidence type="ECO:0000256" key="2">
    <source>
        <dbReference type="SAM" id="Phobius"/>
    </source>
</evidence>
<protein>
    <submittedName>
        <fullName evidence="3">Uncharacterized protein</fullName>
    </submittedName>
</protein>
<feature type="transmembrane region" description="Helical" evidence="2">
    <location>
        <begin position="112"/>
        <end position="132"/>
    </location>
</feature>
<feature type="region of interest" description="Disordered" evidence="1">
    <location>
        <begin position="83"/>
        <end position="109"/>
    </location>
</feature>
<proteinExistence type="predicted"/>
<reference evidence="3 4" key="1">
    <citation type="submission" date="2017-09" db="EMBL/GenBank/DDBJ databases">
        <authorList>
            <person name="Lee N."/>
            <person name="Cho B.-K."/>
        </authorList>
    </citation>
    <scope>NUCLEOTIDE SEQUENCE [LARGE SCALE GENOMIC DNA]</scope>
    <source>
        <strain evidence="3 4">ATCC 12461</strain>
    </source>
</reference>
<feature type="compositionally biased region" description="Low complexity" evidence="1">
    <location>
        <begin position="95"/>
        <end position="106"/>
    </location>
</feature>
<dbReference type="Proteomes" id="UP000326553">
    <property type="component" value="Chromosome"/>
</dbReference>
<keyword evidence="2" id="KW-1133">Transmembrane helix</keyword>
<accession>A0A5J6HLV6</accession>
<gene>
    <name evidence="3" type="ORF">CP975_20105</name>
</gene>
<keyword evidence="2" id="KW-0472">Membrane</keyword>
<name>A0A5J6HLV6_STRAD</name>
<keyword evidence="4" id="KW-1185">Reference proteome</keyword>
<dbReference type="AlphaFoldDB" id="A0A5J6HLV6"/>
<evidence type="ECO:0000313" key="3">
    <source>
        <dbReference type="EMBL" id="QEV19494.1"/>
    </source>
</evidence>
<sequence length="139" mass="14738">MAPGESVTLSVLNPELMDQMDDDHRVTVHSDAFARPVKLAPSGKVSWKGRAMVRCDAEPGSHTLRFDQPVPPDEARTNGRVTVEAGGATPRPECATGATGSTGSTGDDWTPATVTITAAALSVMAGLAFFAVRRHRRRP</sequence>
<dbReference type="KEGG" id="salw:CP975_20105"/>
<keyword evidence="2" id="KW-0812">Transmembrane</keyword>
<evidence type="ECO:0000313" key="4">
    <source>
        <dbReference type="Proteomes" id="UP000326553"/>
    </source>
</evidence>